<evidence type="ECO:0000256" key="5">
    <source>
        <dbReference type="ARBA" id="ARBA00023204"/>
    </source>
</evidence>
<keyword evidence="2" id="KW-0227">DNA damage</keyword>
<evidence type="ECO:0000313" key="10">
    <source>
        <dbReference type="Proteomes" id="UP000070533"/>
    </source>
</evidence>
<keyword evidence="3 7" id="KW-0378">Hydrolase</keyword>
<evidence type="ECO:0000256" key="1">
    <source>
        <dbReference type="ARBA" id="ARBA00007484"/>
    </source>
</evidence>
<dbReference type="InterPro" id="IPR050077">
    <property type="entry name" value="LexA_repressor"/>
</dbReference>
<evidence type="ECO:0000256" key="4">
    <source>
        <dbReference type="ARBA" id="ARBA00022813"/>
    </source>
</evidence>
<dbReference type="GO" id="GO:0006355">
    <property type="term" value="P:regulation of DNA-templated transcription"/>
    <property type="evidence" value="ECO:0007669"/>
    <property type="project" value="InterPro"/>
</dbReference>
<dbReference type="PANTHER" id="PTHR33516">
    <property type="entry name" value="LEXA REPRESSOR"/>
    <property type="match status" value="1"/>
</dbReference>
<keyword evidence="6" id="KW-0742">SOS response</keyword>
<gene>
    <name evidence="9" type="ORF">HMPREF3226_02386</name>
</gene>
<dbReference type="PRINTS" id="PR00726">
    <property type="entry name" value="LEXASERPTASE"/>
</dbReference>
<dbReference type="GO" id="GO:0016787">
    <property type="term" value="F:hydrolase activity"/>
    <property type="evidence" value="ECO:0007669"/>
    <property type="project" value="UniProtKB-KW"/>
</dbReference>
<dbReference type="PATRIC" id="fig|28128.5.peg.2456"/>
<dbReference type="InterPro" id="IPR006197">
    <property type="entry name" value="Peptidase_S24_LexA"/>
</dbReference>
<dbReference type="SUPFAM" id="SSF51306">
    <property type="entry name" value="LexA/Signal peptidase"/>
    <property type="match status" value="1"/>
</dbReference>
<dbReference type="NCBIfam" id="NF007621">
    <property type="entry name" value="PRK10276.1"/>
    <property type="match status" value="1"/>
</dbReference>
<dbReference type="GO" id="GO:0003677">
    <property type="term" value="F:DNA binding"/>
    <property type="evidence" value="ECO:0007669"/>
    <property type="project" value="InterPro"/>
</dbReference>
<protein>
    <submittedName>
        <fullName evidence="9">Peptidase S24-like protein</fullName>
    </submittedName>
</protein>
<dbReference type="eggNOG" id="COG1974">
    <property type="taxonomic scope" value="Bacteria"/>
</dbReference>
<name>A0A133PVV3_9BACT</name>
<evidence type="ECO:0000256" key="3">
    <source>
        <dbReference type="ARBA" id="ARBA00022801"/>
    </source>
</evidence>
<dbReference type="OrthoDB" id="9787787at2"/>
<dbReference type="RefSeq" id="WP_060941219.1">
    <property type="nucleotide sequence ID" value="NZ_JAIHUT010000020.1"/>
</dbReference>
<proteinExistence type="inferred from homology"/>
<evidence type="ECO:0000256" key="6">
    <source>
        <dbReference type="ARBA" id="ARBA00023236"/>
    </source>
</evidence>
<evidence type="ECO:0000259" key="8">
    <source>
        <dbReference type="Pfam" id="PF00717"/>
    </source>
</evidence>
<evidence type="ECO:0000256" key="7">
    <source>
        <dbReference type="RuleBase" id="RU003991"/>
    </source>
</evidence>
<comment type="similarity">
    <text evidence="1 7">Belongs to the peptidase S24 family.</text>
</comment>
<dbReference type="CDD" id="cd06529">
    <property type="entry name" value="S24_LexA-like"/>
    <property type="match status" value="1"/>
</dbReference>
<keyword evidence="4 7" id="KW-0068">Autocatalytic cleavage</keyword>
<feature type="domain" description="Peptidase S24/S26A/S26B/S26C" evidence="8">
    <location>
        <begin position="22"/>
        <end position="137"/>
    </location>
</feature>
<keyword evidence="10" id="KW-1185">Reference proteome</keyword>
<dbReference type="GO" id="GO:0009432">
    <property type="term" value="P:SOS response"/>
    <property type="evidence" value="ECO:0007669"/>
    <property type="project" value="UniProtKB-KW"/>
</dbReference>
<dbReference type="InterPro" id="IPR039418">
    <property type="entry name" value="LexA-like"/>
</dbReference>
<sequence>MGNIKIFDSSFSQSRELSFAPAIKAGFPSPAEDYNRDSLDFNRDLIRHPESTFYGRVSGDSMCDAGINDGDIAVIDKAIEASNHDVVVAYINDEFTIKFLDTTHKDEGYIELRPANERYLPIRVDNLDNFRVWGVVVWTIKCWKR</sequence>
<dbReference type="InterPro" id="IPR036286">
    <property type="entry name" value="LexA/Signal_pep-like_sf"/>
</dbReference>
<evidence type="ECO:0000313" key="9">
    <source>
        <dbReference type="EMBL" id="KXA33513.1"/>
    </source>
</evidence>
<dbReference type="AlphaFoldDB" id="A0A133PVV3"/>
<dbReference type="PANTHER" id="PTHR33516:SF2">
    <property type="entry name" value="LEXA REPRESSOR-RELATED"/>
    <property type="match status" value="1"/>
</dbReference>
<evidence type="ECO:0000256" key="2">
    <source>
        <dbReference type="ARBA" id="ARBA00022763"/>
    </source>
</evidence>
<keyword evidence="5" id="KW-0234">DNA repair</keyword>
<dbReference type="Gene3D" id="2.10.109.10">
    <property type="entry name" value="Umud Fragment, subunit A"/>
    <property type="match status" value="1"/>
</dbReference>
<comment type="caution">
    <text evidence="9">The sequence shown here is derived from an EMBL/GenBank/DDBJ whole genome shotgun (WGS) entry which is preliminary data.</text>
</comment>
<dbReference type="InterPro" id="IPR015927">
    <property type="entry name" value="Peptidase_S24_S26A/B/C"/>
</dbReference>
<dbReference type="Pfam" id="PF00717">
    <property type="entry name" value="Peptidase_S24"/>
    <property type="match status" value="1"/>
</dbReference>
<dbReference type="GO" id="GO:0006281">
    <property type="term" value="P:DNA repair"/>
    <property type="evidence" value="ECO:0007669"/>
    <property type="project" value="UniProtKB-KW"/>
</dbReference>
<organism evidence="9 10">
    <name type="scientific">Prevotella corporis</name>
    <dbReference type="NCBI Taxonomy" id="28128"/>
    <lineage>
        <taxon>Bacteria</taxon>
        <taxon>Pseudomonadati</taxon>
        <taxon>Bacteroidota</taxon>
        <taxon>Bacteroidia</taxon>
        <taxon>Bacteroidales</taxon>
        <taxon>Prevotellaceae</taxon>
        <taxon>Prevotella</taxon>
    </lineage>
</organism>
<reference evidence="10" key="1">
    <citation type="submission" date="2016-01" db="EMBL/GenBank/DDBJ databases">
        <authorList>
            <person name="Mitreva M."/>
            <person name="Pepin K.H."/>
            <person name="Mihindukulasuriya K.A."/>
            <person name="Fulton R."/>
            <person name="Fronick C."/>
            <person name="O'Laughlin M."/>
            <person name="Miner T."/>
            <person name="Herter B."/>
            <person name="Rosa B.A."/>
            <person name="Cordes M."/>
            <person name="Tomlinson C."/>
            <person name="Wollam A."/>
            <person name="Palsikar V.B."/>
            <person name="Mardis E.R."/>
            <person name="Wilson R.K."/>
        </authorList>
    </citation>
    <scope>NUCLEOTIDE SEQUENCE [LARGE SCALE GENOMIC DNA]</scope>
    <source>
        <strain evidence="10">MJR7716</strain>
    </source>
</reference>
<dbReference type="EMBL" id="LRQG01000221">
    <property type="protein sequence ID" value="KXA33513.1"/>
    <property type="molecule type" value="Genomic_DNA"/>
</dbReference>
<dbReference type="Proteomes" id="UP000070533">
    <property type="component" value="Unassembled WGS sequence"/>
</dbReference>
<accession>A0A133PVV3</accession>
<dbReference type="STRING" id="28128.HMPREF3226_02386"/>